<protein>
    <recommendedName>
        <fullName evidence="1">NADP-dependent oxidoreductase domain-containing protein</fullName>
    </recommendedName>
</protein>
<feature type="domain" description="NADP-dependent oxidoreductase" evidence="1">
    <location>
        <begin position="18"/>
        <end position="357"/>
    </location>
</feature>
<sequence>MGFKQQLLGSSNLSVPIVCVGTMTFGEQNTEEEAFEMLDYCLERGAIFLDTAELYPVPVKKENNGMTEKIIGRWLESRKCRDKIILASKVHGGMFSKDIDRSFIVANRSEPPSTEIVQPKLDEANIRAACEASLRRLKTDYLDLYQIHWPERYAPIFGARQYLPSKERPISSTIDEQVIAMGKLIKEGKIRHWGLSNETTMGVVLFCEAAKRHGVPLPISIQNDFSLVYRGYEEELAEACAPCNYNIGLLAYGPLAGGTLCMKYEEGRATENSRHNKYPQFQARYHSERTKAAAAEYAAIAKRKGLNPTQLALAWTASRWFMGSVIIGMTSMQQLKENLDSFDIELDEETVKAIDAVHVERRNPNCID</sequence>
<gene>
    <name evidence="2" type="ORF">CEUSTIGMA_g993.t1</name>
</gene>
<reference evidence="2 3" key="1">
    <citation type="submission" date="2017-08" db="EMBL/GenBank/DDBJ databases">
        <title>Acidophilic green algal genome provides insights into adaptation to an acidic environment.</title>
        <authorList>
            <person name="Hirooka S."/>
            <person name="Hirose Y."/>
            <person name="Kanesaki Y."/>
            <person name="Higuchi S."/>
            <person name="Fujiwara T."/>
            <person name="Onuma R."/>
            <person name="Era A."/>
            <person name="Ohbayashi R."/>
            <person name="Uzuka A."/>
            <person name="Nozaki H."/>
            <person name="Yoshikawa H."/>
            <person name="Miyagishima S.Y."/>
        </authorList>
    </citation>
    <scope>NUCLEOTIDE SEQUENCE [LARGE SCALE GENOMIC DNA]</scope>
    <source>
        <strain evidence="2 3">NIES-2499</strain>
    </source>
</reference>
<name>A0A250WS92_9CHLO</name>
<dbReference type="CDD" id="cd19094">
    <property type="entry name" value="AKR_Tas-like"/>
    <property type="match status" value="1"/>
</dbReference>
<dbReference type="AlphaFoldDB" id="A0A250WS92"/>
<dbReference type="OrthoDB" id="2310150at2759"/>
<dbReference type="InterPro" id="IPR036812">
    <property type="entry name" value="NAD(P)_OxRdtase_dom_sf"/>
</dbReference>
<dbReference type="Proteomes" id="UP000232323">
    <property type="component" value="Unassembled WGS sequence"/>
</dbReference>
<dbReference type="SUPFAM" id="SSF51430">
    <property type="entry name" value="NAD(P)-linked oxidoreductase"/>
    <property type="match status" value="1"/>
</dbReference>
<dbReference type="Pfam" id="PF00248">
    <property type="entry name" value="Aldo_ket_red"/>
    <property type="match status" value="1"/>
</dbReference>
<dbReference type="InterPro" id="IPR020471">
    <property type="entry name" value="AKR"/>
</dbReference>
<proteinExistence type="predicted"/>
<dbReference type="GO" id="GO:0016491">
    <property type="term" value="F:oxidoreductase activity"/>
    <property type="evidence" value="ECO:0007669"/>
    <property type="project" value="InterPro"/>
</dbReference>
<evidence type="ECO:0000313" key="3">
    <source>
        <dbReference type="Proteomes" id="UP000232323"/>
    </source>
</evidence>
<comment type="caution">
    <text evidence="2">The sequence shown here is derived from an EMBL/GenBank/DDBJ whole genome shotgun (WGS) entry which is preliminary data.</text>
</comment>
<evidence type="ECO:0000259" key="1">
    <source>
        <dbReference type="Pfam" id="PF00248"/>
    </source>
</evidence>
<dbReference type="EMBL" id="BEGY01000004">
    <property type="protein sequence ID" value="GAX73542.1"/>
    <property type="molecule type" value="Genomic_DNA"/>
</dbReference>
<accession>A0A250WS92</accession>
<dbReference type="PANTHER" id="PTHR43364:SF17">
    <property type="entry name" value="ALDO KETO REDUCTASE"/>
    <property type="match status" value="1"/>
</dbReference>
<organism evidence="2 3">
    <name type="scientific">Chlamydomonas eustigma</name>
    <dbReference type="NCBI Taxonomy" id="1157962"/>
    <lineage>
        <taxon>Eukaryota</taxon>
        <taxon>Viridiplantae</taxon>
        <taxon>Chlorophyta</taxon>
        <taxon>core chlorophytes</taxon>
        <taxon>Chlorophyceae</taxon>
        <taxon>CS clade</taxon>
        <taxon>Chlamydomonadales</taxon>
        <taxon>Chlamydomonadaceae</taxon>
        <taxon>Chlamydomonas</taxon>
    </lineage>
</organism>
<dbReference type="PRINTS" id="PR00069">
    <property type="entry name" value="ALDKETRDTASE"/>
</dbReference>
<dbReference type="STRING" id="1157962.A0A250WS92"/>
<dbReference type="PANTHER" id="PTHR43364">
    <property type="entry name" value="NADH-SPECIFIC METHYLGLYOXAL REDUCTASE-RELATED"/>
    <property type="match status" value="1"/>
</dbReference>
<dbReference type="InterPro" id="IPR050523">
    <property type="entry name" value="AKR_Detox_Biosynth"/>
</dbReference>
<dbReference type="InterPro" id="IPR023210">
    <property type="entry name" value="NADP_OxRdtase_dom"/>
</dbReference>
<keyword evidence="3" id="KW-1185">Reference proteome</keyword>
<dbReference type="Gene3D" id="3.20.20.100">
    <property type="entry name" value="NADP-dependent oxidoreductase domain"/>
    <property type="match status" value="1"/>
</dbReference>
<evidence type="ECO:0000313" key="2">
    <source>
        <dbReference type="EMBL" id="GAX73542.1"/>
    </source>
</evidence>